<dbReference type="AlphaFoldDB" id="A0AAD6V500"/>
<dbReference type="EMBL" id="JARJCW010000054">
    <property type="protein sequence ID" value="KAJ7202503.1"/>
    <property type="molecule type" value="Genomic_DNA"/>
</dbReference>
<evidence type="ECO:0000313" key="3">
    <source>
        <dbReference type="Proteomes" id="UP001219525"/>
    </source>
</evidence>
<feature type="region of interest" description="Disordered" evidence="1">
    <location>
        <begin position="37"/>
        <end position="56"/>
    </location>
</feature>
<protein>
    <submittedName>
        <fullName evidence="2">Uncharacterized protein</fullName>
    </submittedName>
</protein>
<dbReference type="Proteomes" id="UP001219525">
    <property type="component" value="Unassembled WGS sequence"/>
</dbReference>
<reference evidence="2" key="1">
    <citation type="submission" date="2023-03" db="EMBL/GenBank/DDBJ databases">
        <title>Massive genome expansion in bonnet fungi (Mycena s.s.) driven by repeated elements and novel gene families across ecological guilds.</title>
        <authorList>
            <consortium name="Lawrence Berkeley National Laboratory"/>
            <person name="Harder C.B."/>
            <person name="Miyauchi S."/>
            <person name="Viragh M."/>
            <person name="Kuo A."/>
            <person name="Thoen E."/>
            <person name="Andreopoulos B."/>
            <person name="Lu D."/>
            <person name="Skrede I."/>
            <person name="Drula E."/>
            <person name="Henrissat B."/>
            <person name="Morin E."/>
            <person name="Kohler A."/>
            <person name="Barry K."/>
            <person name="LaButti K."/>
            <person name="Morin E."/>
            <person name="Salamov A."/>
            <person name="Lipzen A."/>
            <person name="Mereny Z."/>
            <person name="Hegedus B."/>
            <person name="Baldrian P."/>
            <person name="Stursova M."/>
            <person name="Weitz H."/>
            <person name="Taylor A."/>
            <person name="Grigoriev I.V."/>
            <person name="Nagy L.G."/>
            <person name="Martin F."/>
            <person name="Kauserud H."/>
        </authorList>
    </citation>
    <scope>NUCLEOTIDE SEQUENCE</scope>
    <source>
        <strain evidence="2">9144</strain>
    </source>
</reference>
<accession>A0AAD6V500</accession>
<evidence type="ECO:0000313" key="2">
    <source>
        <dbReference type="EMBL" id="KAJ7202503.1"/>
    </source>
</evidence>
<sequence>MDGDHDTPYNRKKAYEERHREERNAKARERMAQYIFPSPTLPPTLSRAQEACQSPQ</sequence>
<proteinExistence type="predicted"/>
<evidence type="ECO:0000256" key="1">
    <source>
        <dbReference type="SAM" id="MobiDB-lite"/>
    </source>
</evidence>
<organism evidence="2 3">
    <name type="scientific">Mycena pura</name>
    <dbReference type="NCBI Taxonomy" id="153505"/>
    <lineage>
        <taxon>Eukaryota</taxon>
        <taxon>Fungi</taxon>
        <taxon>Dikarya</taxon>
        <taxon>Basidiomycota</taxon>
        <taxon>Agaricomycotina</taxon>
        <taxon>Agaricomycetes</taxon>
        <taxon>Agaricomycetidae</taxon>
        <taxon>Agaricales</taxon>
        <taxon>Marasmiineae</taxon>
        <taxon>Mycenaceae</taxon>
        <taxon>Mycena</taxon>
    </lineage>
</organism>
<comment type="caution">
    <text evidence="2">The sequence shown here is derived from an EMBL/GenBank/DDBJ whole genome shotgun (WGS) entry which is preliminary data.</text>
</comment>
<keyword evidence="3" id="KW-1185">Reference proteome</keyword>
<feature type="region of interest" description="Disordered" evidence="1">
    <location>
        <begin position="1"/>
        <end position="27"/>
    </location>
</feature>
<gene>
    <name evidence="2" type="ORF">GGX14DRAFT_570609</name>
</gene>
<name>A0AAD6V500_9AGAR</name>